<keyword evidence="1" id="KW-0732">Signal</keyword>
<sequence>MAHVQWDATVHESWLLALLFTHILALFQNPDTSQANPYTFPGSQLCAHKFLRLYRFPTIQATPSTGEGSHQFQQFLMPVQAPDASNANLYTWKGS</sequence>
<organism evidence="2 3">
    <name type="scientific">Austropuccinia psidii MF-1</name>
    <dbReference type="NCBI Taxonomy" id="1389203"/>
    <lineage>
        <taxon>Eukaryota</taxon>
        <taxon>Fungi</taxon>
        <taxon>Dikarya</taxon>
        <taxon>Basidiomycota</taxon>
        <taxon>Pucciniomycotina</taxon>
        <taxon>Pucciniomycetes</taxon>
        <taxon>Pucciniales</taxon>
        <taxon>Sphaerophragmiaceae</taxon>
        <taxon>Austropuccinia</taxon>
    </lineage>
</organism>
<proteinExistence type="predicted"/>
<reference evidence="2" key="1">
    <citation type="submission" date="2021-03" db="EMBL/GenBank/DDBJ databases">
        <title>Draft genome sequence of rust myrtle Austropuccinia psidii MF-1, a brazilian biotype.</title>
        <authorList>
            <person name="Quecine M.C."/>
            <person name="Pachon D.M.R."/>
            <person name="Bonatelli M.L."/>
            <person name="Correr F.H."/>
            <person name="Franceschini L.M."/>
            <person name="Leite T.F."/>
            <person name="Margarido G.R.A."/>
            <person name="Almeida C.A."/>
            <person name="Ferrarezi J.A."/>
            <person name="Labate C.A."/>
        </authorList>
    </citation>
    <scope>NUCLEOTIDE SEQUENCE</scope>
    <source>
        <strain evidence="2">MF-1</strain>
    </source>
</reference>
<gene>
    <name evidence="2" type="ORF">O181_082217</name>
</gene>
<feature type="chain" id="PRO_5040390357" description="Secreted protein" evidence="1">
    <location>
        <begin position="26"/>
        <end position="95"/>
    </location>
</feature>
<comment type="caution">
    <text evidence="2">The sequence shown here is derived from an EMBL/GenBank/DDBJ whole genome shotgun (WGS) entry which is preliminary data.</text>
</comment>
<feature type="signal peptide" evidence="1">
    <location>
        <begin position="1"/>
        <end position="25"/>
    </location>
</feature>
<evidence type="ECO:0000313" key="2">
    <source>
        <dbReference type="EMBL" id="MBW0542502.1"/>
    </source>
</evidence>
<evidence type="ECO:0000256" key="1">
    <source>
        <dbReference type="SAM" id="SignalP"/>
    </source>
</evidence>
<dbReference type="EMBL" id="AVOT02047231">
    <property type="protein sequence ID" value="MBW0542502.1"/>
    <property type="molecule type" value="Genomic_DNA"/>
</dbReference>
<name>A0A9Q3IJ10_9BASI</name>
<accession>A0A9Q3IJ10</accession>
<evidence type="ECO:0008006" key="4">
    <source>
        <dbReference type="Google" id="ProtNLM"/>
    </source>
</evidence>
<evidence type="ECO:0000313" key="3">
    <source>
        <dbReference type="Proteomes" id="UP000765509"/>
    </source>
</evidence>
<protein>
    <recommendedName>
        <fullName evidence="4">Secreted protein</fullName>
    </recommendedName>
</protein>
<dbReference type="AlphaFoldDB" id="A0A9Q3IJ10"/>
<keyword evidence="3" id="KW-1185">Reference proteome</keyword>
<dbReference type="Proteomes" id="UP000765509">
    <property type="component" value="Unassembled WGS sequence"/>
</dbReference>